<keyword evidence="1" id="KW-0805">Transcription regulation</keyword>
<organism evidence="5 6">
    <name type="scientific">Hoeflea ulvae</name>
    <dbReference type="NCBI Taxonomy" id="2983764"/>
    <lineage>
        <taxon>Bacteria</taxon>
        <taxon>Pseudomonadati</taxon>
        <taxon>Pseudomonadota</taxon>
        <taxon>Alphaproteobacteria</taxon>
        <taxon>Hyphomicrobiales</taxon>
        <taxon>Rhizobiaceae</taxon>
        <taxon>Hoeflea</taxon>
    </lineage>
</organism>
<protein>
    <submittedName>
        <fullName evidence="5">GntR family transcriptional regulator</fullName>
    </submittedName>
</protein>
<accession>A0ABT3YCX4</accession>
<dbReference type="SMART" id="SM00345">
    <property type="entry name" value="HTH_GNTR"/>
    <property type="match status" value="1"/>
</dbReference>
<evidence type="ECO:0000256" key="3">
    <source>
        <dbReference type="ARBA" id="ARBA00023163"/>
    </source>
</evidence>
<evidence type="ECO:0000256" key="1">
    <source>
        <dbReference type="ARBA" id="ARBA00023015"/>
    </source>
</evidence>
<dbReference type="InterPro" id="IPR036390">
    <property type="entry name" value="WH_DNA-bd_sf"/>
</dbReference>
<dbReference type="Gene3D" id="1.10.10.10">
    <property type="entry name" value="Winged helix-like DNA-binding domain superfamily/Winged helix DNA-binding domain"/>
    <property type="match status" value="1"/>
</dbReference>
<evidence type="ECO:0000313" key="5">
    <source>
        <dbReference type="EMBL" id="MCY0093729.1"/>
    </source>
</evidence>
<feature type="domain" description="HTH gntR-type" evidence="4">
    <location>
        <begin position="8"/>
        <end position="75"/>
    </location>
</feature>
<dbReference type="SUPFAM" id="SSF48008">
    <property type="entry name" value="GntR ligand-binding domain-like"/>
    <property type="match status" value="1"/>
</dbReference>
<dbReference type="RefSeq" id="WP_267611677.1">
    <property type="nucleotide sequence ID" value="NZ_JAOVZQ010000001.1"/>
</dbReference>
<evidence type="ECO:0000259" key="4">
    <source>
        <dbReference type="PROSITE" id="PS50949"/>
    </source>
</evidence>
<dbReference type="Gene3D" id="1.20.120.530">
    <property type="entry name" value="GntR ligand-binding domain-like"/>
    <property type="match status" value="1"/>
</dbReference>
<dbReference type="PROSITE" id="PS50949">
    <property type="entry name" value="HTH_GNTR"/>
    <property type="match status" value="1"/>
</dbReference>
<proteinExistence type="predicted"/>
<dbReference type="InterPro" id="IPR000524">
    <property type="entry name" value="Tscrpt_reg_HTH_GntR"/>
</dbReference>
<keyword evidence="2" id="KW-0238">DNA-binding</keyword>
<dbReference type="CDD" id="cd07377">
    <property type="entry name" value="WHTH_GntR"/>
    <property type="match status" value="1"/>
</dbReference>
<evidence type="ECO:0000256" key="2">
    <source>
        <dbReference type="ARBA" id="ARBA00023125"/>
    </source>
</evidence>
<dbReference type="EMBL" id="JAOVZQ010000001">
    <property type="protein sequence ID" value="MCY0093729.1"/>
    <property type="molecule type" value="Genomic_DNA"/>
</dbReference>
<dbReference type="InterPro" id="IPR008920">
    <property type="entry name" value="TF_FadR/GntR_C"/>
</dbReference>
<name>A0ABT3YCX4_9HYPH</name>
<keyword evidence="3" id="KW-0804">Transcription</keyword>
<keyword evidence="6" id="KW-1185">Reference proteome</keyword>
<dbReference type="SMART" id="SM00895">
    <property type="entry name" value="FCD"/>
    <property type="match status" value="1"/>
</dbReference>
<dbReference type="PANTHER" id="PTHR43537:SF50">
    <property type="entry name" value="TRANSCRIPTIONAL REGULATORY PROTEIN"/>
    <property type="match status" value="1"/>
</dbReference>
<dbReference type="PRINTS" id="PR00035">
    <property type="entry name" value="HTHGNTR"/>
</dbReference>
<dbReference type="SUPFAM" id="SSF46785">
    <property type="entry name" value="Winged helix' DNA-binding domain"/>
    <property type="match status" value="1"/>
</dbReference>
<gene>
    <name evidence="5" type="ORF">OEG82_06810</name>
</gene>
<dbReference type="PANTHER" id="PTHR43537">
    <property type="entry name" value="TRANSCRIPTIONAL REGULATOR, GNTR FAMILY"/>
    <property type="match status" value="1"/>
</dbReference>
<reference evidence="5" key="1">
    <citation type="submission" date="2022-10" db="EMBL/GenBank/DDBJ databases">
        <title>Hoeflea sp. J2-29, isolated from marine algae.</title>
        <authorList>
            <person name="Kristyanto S."/>
            <person name="Kim J.M."/>
            <person name="Jeon C.O."/>
        </authorList>
    </citation>
    <scope>NUCLEOTIDE SEQUENCE</scope>
    <source>
        <strain evidence="5">J2-29</strain>
    </source>
</reference>
<dbReference type="Pfam" id="PF00392">
    <property type="entry name" value="GntR"/>
    <property type="match status" value="1"/>
</dbReference>
<dbReference type="InterPro" id="IPR036388">
    <property type="entry name" value="WH-like_DNA-bd_sf"/>
</dbReference>
<comment type="caution">
    <text evidence="5">The sequence shown here is derived from an EMBL/GenBank/DDBJ whole genome shotgun (WGS) entry which is preliminary data.</text>
</comment>
<sequence>MKRIEQPISLMEVTVDRIRDAIIAGELPLGCKLSEQRLADMLGISRSPVRDALAALQMEGLVTISPKRGSFVFTPDLKAVDEICEHRCILEKASVRKAIACNHAALLKSMSAACKKMAEAADRGDALSYTRGDIDFHNSIIMSGGNHSIASSYKRTIGPLMALRTHLFTIMNENLERSMKEHLALLEICRVKNVEEAERMIDVHAAHLGEAYRTALQETSLFDEITKGAA</sequence>
<dbReference type="InterPro" id="IPR011711">
    <property type="entry name" value="GntR_C"/>
</dbReference>
<dbReference type="Proteomes" id="UP001081283">
    <property type="component" value="Unassembled WGS sequence"/>
</dbReference>
<dbReference type="Pfam" id="PF07729">
    <property type="entry name" value="FCD"/>
    <property type="match status" value="1"/>
</dbReference>
<evidence type="ECO:0000313" key="6">
    <source>
        <dbReference type="Proteomes" id="UP001081283"/>
    </source>
</evidence>